<dbReference type="InterPro" id="IPR002017">
    <property type="entry name" value="Spectrin_repeat"/>
</dbReference>
<feature type="compositionally biased region" description="Polar residues" evidence="7">
    <location>
        <begin position="1262"/>
        <end position="1277"/>
    </location>
</feature>
<feature type="compositionally biased region" description="Polar residues" evidence="7">
    <location>
        <begin position="911"/>
        <end position="930"/>
    </location>
</feature>
<dbReference type="Proteomes" id="UP000299102">
    <property type="component" value="Unassembled WGS sequence"/>
</dbReference>
<feature type="compositionally biased region" description="Basic and acidic residues" evidence="7">
    <location>
        <begin position="1278"/>
        <end position="1289"/>
    </location>
</feature>
<dbReference type="STRING" id="151549.A0A4C1STI3"/>
<evidence type="ECO:0000256" key="3">
    <source>
        <dbReference type="ARBA" id="ARBA00022490"/>
    </source>
</evidence>
<dbReference type="InterPro" id="IPR018159">
    <property type="entry name" value="Spectrin/alpha-actinin"/>
</dbReference>
<proteinExistence type="predicted"/>
<keyword evidence="5" id="KW-0206">Cytoskeleton</keyword>
<sequence>MISKEVELKKTVNTRPIVKQDDFKDLESKITAIESVLLAEHAMFNSENVMREKVDSLKKIDRDMNELQSSYDSVVKQKQDKYGKNLSDQAMRFRNSLDTLVMKFSDTKAILDQKLGRLEKGIELLNKLKRDITELNDWLIEVDRFLKENRVIPVGDTQLLEKLLDISNKYDEQKSTYKEKLNDIETAKETVLEDCDEVLAKEIKSETKDFRKKFTESTESSFKFNENLRRALEKTEMVFRKIEETEKWLTDIENQIPKEEECKISDSTELYQMKMRFQTLKDKCDDRTQEFRNLNETGNDIMLKVEDKPPTSLTKRFTHLNARWTQVTNGVYERYKVLQEAWHETGELRAWLAQETAWLDGLQRRLRKSPNSVADAEEISDELYDLENYIQNHSDERLSRIQDVGRQLIDAHIMPGWMQAEIDTVTDRWNNLRREAAARTKLLESSAKEATKSEVSIDNLSQWLSDVNCLLANRLDQDLTASDLPEDHQRLVEEFECQRGVLKEVEDQIAAYQAAGKNEAAARLKDQLEHVKQHFATAESRLTAFGGGSPAVRLAARLARATDTLRGVQRGAACLLELAGADPDAVRAQLRHCLRFYRTLSEIKSEVESIIKTGRKMVEDKSVPEPHEFSKKIDNLKELYNKLGAQITESKTKLENALITAREIQNDLHTLNDWLDGLGTNIGKQTLELEMSRMEAIKDKLNANHAEFQKHCDPVYLENLKEQIDATNKRWDHLKRHGFVRRESDIEILQKYLNDIESEVENLDKISIDRLKDIEKEVRGKAAEVETLDNKALTKQWEKVLDKITESRKKLKDSVNINVVVEYEKLTDTIKRRLESPVNSPDSEKPAELKKSKIPLALRSPVPIRKEIKEGGSRSRNSSLERNKRKASDSSLVTESTQSIFYESFKEPSSRQKNSAPSTPETPRNSSTFNLLKDSELFSQISDDKLKPNVPSRQNKKIKHDTCHVVEVKEHEIIKSTVSPIEPIEIYPTETVETIVQLQPQTVETVEILDDTETESICESDVDEPPNVVDEQSYRTTLSNIEPNTFVVEVKRLNERMEPTLGVLQKKDVRNENKLEAGNMNLDNVPDLVQRMETKTNRQDSTCTPPPTPCLEEFQFECPLLYDLAVREKQKSKPNDEINEYLILDDVPKDQADLPEQSVTEVVFANESRLLEGKIQQIEDAVDKPTEKPITNMPEISRNISVDSWTEEEVVYAEIDDKQIQLRSSTTTEFDDKHPLSTSTPIKLEQEMKTKNQVQVVAMSPKLSQHSDSSKESNTSEDSQKSRQEDVKSKKLPSPLPKSAKTSETQRSPTSPLLGTKSHIPVSRERLKNTFHSDKYQKTDDSIKVPSSPKDIKVPSSPKLLDSPLRTRFGSECDDELLQFEEEANQMSRRMDVMLVTVGGVNMERDPGKRLEILKNQLGALAPDAAALISKGDSLVYAKHKKNPLLADYIQTHYQDKLRNKWSMVMSEIESKRNLAIKAEDNLKELSKLIESLHKWLKEVENEIKSTSRDSQGEGLKSKFHDREQDIEQMNELCRDLKTQHIGYPEKSVSDINAAWVKACELYETVTTPKGKEKKIKSPDAIELKGSEYVTKVNRIRESVSVISRMLNSAPLNGKDYDEFPLQEDALSKVKSLVSELQPTVDEIDKEYGTLVKKCKKEQSEQIKRVHDKLKEEWISINKGYKERHDKWSKCQAVWANLYSMLEEFGEWLDGADRTLEEISRQNIPFKDVKQKMKDLEKQVSNRQRQMSQVSAVSRDVVSQCSMPLSRDVSEQLDILRERWLHTTARVVQTKDRIIGQENLNLMKEGAAAWYQNTRACLGQVNELLDTTSPNPSDDTSLSIRLSLVKIRPGAMPTPSWTYIVILFSPAHTVTVSLSPITSVDAMSMELTVGIIDI</sequence>
<reference evidence="8 9" key="1">
    <citation type="journal article" date="2019" name="Commun. Biol.">
        <title>The bagworm genome reveals a unique fibroin gene that provides high tensile strength.</title>
        <authorList>
            <person name="Kono N."/>
            <person name="Nakamura H."/>
            <person name="Ohtoshi R."/>
            <person name="Tomita M."/>
            <person name="Numata K."/>
            <person name="Arakawa K."/>
        </authorList>
    </citation>
    <scope>NUCLEOTIDE SEQUENCE [LARGE SCALE GENOMIC DNA]</scope>
</reference>
<keyword evidence="3" id="KW-0963">Cytoplasm</keyword>
<dbReference type="Pfam" id="PF00435">
    <property type="entry name" value="Spectrin"/>
    <property type="match status" value="2"/>
</dbReference>
<feature type="compositionally biased region" description="Basic and acidic residues" evidence="7">
    <location>
        <begin position="1322"/>
        <end position="1343"/>
    </location>
</feature>
<evidence type="ECO:0000313" key="8">
    <source>
        <dbReference type="EMBL" id="GBP04627.1"/>
    </source>
</evidence>
<evidence type="ECO:0000256" key="1">
    <source>
        <dbReference type="ARBA" id="ARBA00004413"/>
    </source>
</evidence>
<feature type="compositionally biased region" description="Polar residues" evidence="7">
    <location>
        <begin position="889"/>
        <end position="901"/>
    </location>
</feature>
<dbReference type="InterPro" id="IPR050774">
    <property type="entry name" value="KCMF1/Dystrophin"/>
</dbReference>
<comment type="subcellular location">
    <subcellularLocation>
        <location evidence="1">Cell membrane</location>
        <topology evidence="1">Peripheral membrane protein</topology>
        <orientation evidence="1">Cytoplasmic side</orientation>
    </subcellularLocation>
    <subcellularLocation>
        <location evidence="2">Cytoplasm</location>
    </subcellularLocation>
</comment>
<organism evidence="8 9">
    <name type="scientific">Eumeta variegata</name>
    <name type="common">Bagworm moth</name>
    <name type="synonym">Eumeta japonica</name>
    <dbReference type="NCBI Taxonomy" id="151549"/>
    <lineage>
        <taxon>Eukaryota</taxon>
        <taxon>Metazoa</taxon>
        <taxon>Ecdysozoa</taxon>
        <taxon>Arthropoda</taxon>
        <taxon>Hexapoda</taxon>
        <taxon>Insecta</taxon>
        <taxon>Pterygota</taxon>
        <taxon>Neoptera</taxon>
        <taxon>Endopterygota</taxon>
        <taxon>Lepidoptera</taxon>
        <taxon>Glossata</taxon>
        <taxon>Ditrysia</taxon>
        <taxon>Tineoidea</taxon>
        <taxon>Psychidae</taxon>
        <taxon>Oiketicinae</taxon>
        <taxon>Eumeta</taxon>
    </lineage>
</organism>
<accession>A0A4C1STI3</accession>
<gene>
    <name evidence="8" type="ORF">EVAR_3963_1</name>
</gene>
<name>A0A4C1STI3_EUMVA</name>
<feature type="compositionally biased region" description="Basic and acidic residues" evidence="7">
    <location>
        <begin position="864"/>
        <end position="888"/>
    </location>
</feature>
<keyword evidence="4" id="KW-0106">Calcium</keyword>
<comment type="caution">
    <text evidence="8">The sequence shown here is derived from an EMBL/GenBank/DDBJ whole genome shotgun (WGS) entry which is preliminary data.</text>
</comment>
<evidence type="ECO:0000256" key="4">
    <source>
        <dbReference type="ARBA" id="ARBA00022837"/>
    </source>
</evidence>
<dbReference type="GO" id="GO:0005886">
    <property type="term" value="C:plasma membrane"/>
    <property type="evidence" value="ECO:0007669"/>
    <property type="project" value="TreeGrafter"/>
</dbReference>
<evidence type="ECO:0000256" key="5">
    <source>
        <dbReference type="ARBA" id="ARBA00023212"/>
    </source>
</evidence>
<dbReference type="Gene3D" id="1.20.58.60">
    <property type="match status" value="5"/>
</dbReference>
<dbReference type="PANTHER" id="PTHR12268">
    <property type="entry name" value="E3 UBIQUITIN-PROTEIN LIGASE KCMF1"/>
    <property type="match status" value="1"/>
</dbReference>
<feature type="compositionally biased region" description="Polar residues" evidence="7">
    <location>
        <begin position="1300"/>
        <end position="1313"/>
    </location>
</feature>
<dbReference type="EMBL" id="BGZK01000014">
    <property type="protein sequence ID" value="GBP04627.1"/>
    <property type="molecule type" value="Genomic_DNA"/>
</dbReference>
<feature type="region of interest" description="Disordered" evidence="7">
    <location>
        <begin position="834"/>
        <end position="930"/>
    </location>
</feature>
<dbReference type="PANTHER" id="PTHR12268:SF14">
    <property type="entry name" value="DYSTROPHIN-1"/>
    <property type="match status" value="1"/>
</dbReference>
<feature type="compositionally biased region" description="Basic and acidic residues" evidence="7">
    <location>
        <begin position="842"/>
        <end position="851"/>
    </location>
</feature>
<keyword evidence="6" id="KW-0175">Coiled coil</keyword>
<dbReference type="OrthoDB" id="18740at2759"/>
<feature type="coiled-coil region" evidence="6">
    <location>
        <begin position="684"/>
        <end position="791"/>
    </location>
</feature>
<feature type="coiled-coil region" evidence="6">
    <location>
        <begin position="1469"/>
        <end position="1503"/>
    </location>
</feature>
<evidence type="ECO:0000313" key="9">
    <source>
        <dbReference type="Proteomes" id="UP000299102"/>
    </source>
</evidence>
<dbReference type="SUPFAM" id="SSF46966">
    <property type="entry name" value="Spectrin repeat"/>
    <property type="match status" value="5"/>
</dbReference>
<feature type="region of interest" description="Disordered" evidence="7">
    <location>
        <begin position="1224"/>
        <end position="1366"/>
    </location>
</feature>
<keyword evidence="9" id="KW-1185">Reference proteome</keyword>
<dbReference type="SMART" id="SM00150">
    <property type="entry name" value="SPEC"/>
    <property type="match status" value="8"/>
</dbReference>
<protein>
    <recommendedName>
        <fullName evidence="10">Dystrophin</fullName>
    </recommendedName>
</protein>
<evidence type="ECO:0000256" key="7">
    <source>
        <dbReference type="SAM" id="MobiDB-lite"/>
    </source>
</evidence>
<evidence type="ECO:0000256" key="2">
    <source>
        <dbReference type="ARBA" id="ARBA00004496"/>
    </source>
</evidence>
<evidence type="ECO:0000256" key="6">
    <source>
        <dbReference type="SAM" id="Coils"/>
    </source>
</evidence>
<dbReference type="CDD" id="cd00176">
    <property type="entry name" value="SPEC"/>
    <property type="match status" value="2"/>
</dbReference>
<dbReference type="GO" id="GO:0005737">
    <property type="term" value="C:cytoplasm"/>
    <property type="evidence" value="ECO:0007669"/>
    <property type="project" value="UniProtKB-ARBA"/>
</dbReference>
<evidence type="ECO:0008006" key="10">
    <source>
        <dbReference type="Google" id="ProtNLM"/>
    </source>
</evidence>